<evidence type="ECO:0000256" key="15">
    <source>
        <dbReference type="ARBA" id="ARBA00030648"/>
    </source>
</evidence>
<evidence type="ECO:0000259" key="22">
    <source>
        <dbReference type="PROSITE" id="PS50002"/>
    </source>
</evidence>
<comment type="pathway">
    <text evidence="2">Protein modification; protein glycosylation.</text>
</comment>
<keyword evidence="7 19" id="KW-0808">Transferase</keyword>
<dbReference type="CDD" id="cd11300">
    <property type="entry name" value="Fut8_like"/>
    <property type="match status" value="1"/>
</dbReference>
<keyword evidence="10 21" id="KW-1133">Transmembrane helix</keyword>
<dbReference type="FunFam" id="2.30.30.40:FF:000070">
    <property type="entry name" value="Alpha-(1,6)-fucosyltransferase"/>
    <property type="match status" value="1"/>
</dbReference>
<dbReference type="Gene3D" id="1.10.287.1060">
    <property type="entry name" value="ESAT-6-like"/>
    <property type="match status" value="1"/>
</dbReference>
<dbReference type="EMBL" id="VYZN01000053">
    <property type="protein sequence ID" value="KAE9527368.1"/>
    <property type="molecule type" value="Genomic_DNA"/>
</dbReference>
<dbReference type="CDD" id="cd11792">
    <property type="entry name" value="SH3_Fut8"/>
    <property type="match status" value="1"/>
</dbReference>
<comment type="caution">
    <text evidence="24">The sequence shown here is derived from an EMBL/GenBank/DDBJ whole genome shotgun (WGS) entry which is preliminary data.</text>
</comment>
<evidence type="ECO:0000256" key="10">
    <source>
        <dbReference type="ARBA" id="ARBA00022989"/>
    </source>
</evidence>
<dbReference type="PANTHER" id="PTHR13132:SF29">
    <property type="entry name" value="ALPHA-(1,6)-FUCOSYLTRANSFERASE"/>
    <property type="match status" value="1"/>
</dbReference>
<keyword evidence="6 19" id="KW-0328">Glycosyltransferase</keyword>
<dbReference type="InterPro" id="IPR045573">
    <property type="entry name" value="Fut8_N_cat"/>
</dbReference>
<evidence type="ECO:0000256" key="12">
    <source>
        <dbReference type="ARBA" id="ARBA00023136"/>
    </source>
</evidence>
<evidence type="ECO:0000256" key="2">
    <source>
        <dbReference type="ARBA" id="ARBA00004922"/>
    </source>
</evidence>
<evidence type="ECO:0000313" key="25">
    <source>
        <dbReference type="Proteomes" id="UP000475862"/>
    </source>
</evidence>
<evidence type="ECO:0000256" key="21">
    <source>
        <dbReference type="SAM" id="Phobius"/>
    </source>
</evidence>
<dbReference type="AlphaFoldDB" id="A0A6G0T9T9"/>
<organism evidence="24 25">
    <name type="scientific">Aphis glycines</name>
    <name type="common">Soybean aphid</name>
    <dbReference type="NCBI Taxonomy" id="307491"/>
    <lineage>
        <taxon>Eukaryota</taxon>
        <taxon>Metazoa</taxon>
        <taxon>Ecdysozoa</taxon>
        <taxon>Arthropoda</taxon>
        <taxon>Hexapoda</taxon>
        <taxon>Insecta</taxon>
        <taxon>Pterygota</taxon>
        <taxon>Neoptera</taxon>
        <taxon>Paraneoptera</taxon>
        <taxon>Hemiptera</taxon>
        <taxon>Sternorrhyncha</taxon>
        <taxon>Aphidomorpha</taxon>
        <taxon>Aphidoidea</taxon>
        <taxon>Aphididae</taxon>
        <taxon>Aphidini</taxon>
        <taxon>Aphis</taxon>
        <taxon>Aphis</taxon>
    </lineage>
</organism>
<proteinExistence type="inferred from homology"/>
<evidence type="ECO:0000256" key="4">
    <source>
        <dbReference type="ARBA" id="ARBA00018201"/>
    </source>
</evidence>
<evidence type="ECO:0000256" key="17">
    <source>
        <dbReference type="ARBA" id="ARBA00093238"/>
    </source>
</evidence>
<dbReference type="FunFam" id="3.40.50.11350:FF:000001">
    <property type="entry name" value="Alpha-(1,6)-fucosyltransferase"/>
    <property type="match status" value="1"/>
</dbReference>
<keyword evidence="9" id="KW-0735">Signal-anchor</keyword>
<evidence type="ECO:0000256" key="7">
    <source>
        <dbReference type="ARBA" id="ARBA00022679"/>
    </source>
</evidence>
<dbReference type="InterPro" id="IPR027350">
    <property type="entry name" value="GT23_dom"/>
</dbReference>
<dbReference type="InterPro" id="IPR001452">
    <property type="entry name" value="SH3_domain"/>
</dbReference>
<dbReference type="SUPFAM" id="SSF50044">
    <property type="entry name" value="SH3-domain"/>
    <property type="match status" value="1"/>
</dbReference>
<dbReference type="InterPro" id="IPR035653">
    <property type="entry name" value="Fut8_SH3"/>
</dbReference>
<dbReference type="OrthoDB" id="2014825at2759"/>
<evidence type="ECO:0000256" key="9">
    <source>
        <dbReference type="ARBA" id="ARBA00022968"/>
    </source>
</evidence>
<dbReference type="Gene3D" id="3.40.50.11350">
    <property type="match status" value="1"/>
</dbReference>
<comment type="catalytic activity">
    <reaction evidence="17">
        <text>N(4)-{beta-D-GlcNAc-(1-&gt;2)-alpha-D-Man-(1-&gt;3)-[beta-D-GlcNAc-(1-&gt;2)-alpha-D-Man-(1-&gt;6)]-beta-D-Man-(1-&gt;4)-beta-D-GlcNAc-(1-&gt;4)-beta-D-GlcNAc}-L-asparaginyl-[protein] + GDP-beta-L-fucose = an N(4)-{beta-D-GlcNAc-(1-&gt;2)-alpha-D-Man-(1-&gt;3)-[beta-D-GlcNAc-(1-&gt;2)-alpha-D-Man-(1-&gt;6)]-beta-D-Man-(1-&gt;4)-beta-D-GlcNAc-(1-&gt;4)-[alpha-L-Fuc-(1-&gt;6)]-beta-D-GlcNAc}-L-asparaginyl-[protein] + GDP + H(+)</text>
        <dbReference type="Rhea" id="RHEA:12985"/>
        <dbReference type="Rhea" id="RHEA-COMP:13526"/>
        <dbReference type="Rhea" id="RHEA-COMP:13532"/>
        <dbReference type="ChEBI" id="CHEBI:15378"/>
        <dbReference type="ChEBI" id="CHEBI:57273"/>
        <dbReference type="ChEBI" id="CHEBI:58189"/>
        <dbReference type="ChEBI" id="CHEBI:60651"/>
        <dbReference type="ChEBI" id="CHEBI:137207"/>
        <dbReference type="EC" id="2.4.1.68"/>
    </reaction>
</comment>
<comment type="subcellular location">
    <subcellularLocation>
        <location evidence="1">Golgi apparatus</location>
        <location evidence="1">Golgi stack membrane</location>
        <topology evidence="1">Single-pass type II membrane protein</topology>
    </subcellularLocation>
</comment>
<dbReference type="GO" id="GO:0032580">
    <property type="term" value="C:Golgi cisterna membrane"/>
    <property type="evidence" value="ECO:0007669"/>
    <property type="project" value="UniProtKB-SubCell"/>
</dbReference>
<keyword evidence="13" id="KW-1015">Disulfide bond</keyword>
<dbReference type="PROSITE" id="PS51659">
    <property type="entry name" value="GT23"/>
    <property type="match status" value="1"/>
</dbReference>
<keyword evidence="11" id="KW-0333">Golgi apparatus</keyword>
<feature type="region of interest" description="Important for donor substrate binding" evidence="19">
    <location>
        <begin position="352"/>
        <end position="353"/>
    </location>
</feature>
<dbReference type="PANTHER" id="PTHR13132">
    <property type="entry name" value="ALPHA- 1,6 -FUCOSYLTRANSFERASE"/>
    <property type="match status" value="1"/>
</dbReference>
<evidence type="ECO:0000256" key="11">
    <source>
        <dbReference type="ARBA" id="ARBA00023034"/>
    </source>
</evidence>
<dbReference type="GO" id="GO:0006487">
    <property type="term" value="P:protein N-linked glycosylation"/>
    <property type="evidence" value="ECO:0007669"/>
    <property type="project" value="TreeGrafter"/>
</dbReference>
<evidence type="ECO:0000313" key="24">
    <source>
        <dbReference type="EMBL" id="KAE9527368.1"/>
    </source>
</evidence>
<evidence type="ECO:0000256" key="8">
    <source>
        <dbReference type="ARBA" id="ARBA00022692"/>
    </source>
</evidence>
<feature type="domain" description="GT23" evidence="23">
    <location>
        <begin position="197"/>
        <end position="480"/>
    </location>
</feature>
<protein>
    <recommendedName>
        <fullName evidence="4">Alpha-(1,6)-fucosyltransferase</fullName>
        <ecNumber evidence="3">2.4.1.68</ecNumber>
    </recommendedName>
    <alternativeName>
        <fullName evidence="14">GDP-L-Fuc:N-acetyl-beta-D-glucosaminide alpha1,6-fucosyltransferase</fullName>
    </alternativeName>
    <alternativeName>
        <fullName evidence="16">GDP-fucose--glycoprotein fucosyltransferase</fullName>
    </alternativeName>
    <alternativeName>
        <fullName evidence="15">Glycoprotein 6-alpha-L-fucosyltransferase</fullName>
    </alternativeName>
</protein>
<keyword evidence="20" id="KW-0175">Coiled coil</keyword>
<sequence length="572" mass="67104">MHFLLKQKQCTFRITRMKWFTQIFGFFSFIMVLFMILSFKWSQDDNSRIEINNQRLIKCIETLENLRLTNDKLNAELVKLNEKIKIQQRKKKLKDSEQIAPSKEYEVLRRRIFSNTKEFWYFINSELDSLVKSTISVKHIHNLKNMVGEHYRSLLKDVSNLSEVDNYSTWRQQESETLSDLVQNRLEELQNPPNWFTAKQLLCKLEKVCGFGCQLHHIVYCLIVAYSTQRMLVLDYKNWVYGDIWQEVFLPLSDSKTLLNNVSIHQWPGNQDSQIIHLPPVDYVNPKPYFLPQIIPDDLAERLTVLHGDPIVWWIGQIVKYLFRPQKSTINLLNNYSKKLKFQKPIVGVHIRRTDKLINEAKLHTLDEYMVHVENYYKQKELSGEVNQKRIYLATDEPILFDEAKRKYPEYEIVGSDDISKTASLKNRNSKNALQGLIVDIHFLSLSDHLVCTFSSQLCRIAYEIMNSLYPDASTRYTSLDDIYYFGGQNYRLNEAVLSHKANNQYEIDLQVGDQIYVFGNHWNGYSKGKNLRTNLIGLYPTFKVIPKIQSAKITGNGVNISQDIKNKKNAV</sequence>
<keyword evidence="12 21" id="KW-0472">Membrane</keyword>
<evidence type="ECO:0000256" key="19">
    <source>
        <dbReference type="PROSITE-ProRule" id="PRU00992"/>
    </source>
</evidence>
<evidence type="ECO:0000256" key="6">
    <source>
        <dbReference type="ARBA" id="ARBA00022676"/>
    </source>
</evidence>
<evidence type="ECO:0000256" key="14">
    <source>
        <dbReference type="ARBA" id="ARBA00030434"/>
    </source>
</evidence>
<dbReference type="Pfam" id="PF19745">
    <property type="entry name" value="FUT8_N_cat"/>
    <property type="match status" value="1"/>
</dbReference>
<evidence type="ECO:0000256" key="20">
    <source>
        <dbReference type="SAM" id="Coils"/>
    </source>
</evidence>
<feature type="transmembrane region" description="Helical" evidence="21">
    <location>
        <begin position="20"/>
        <end position="41"/>
    </location>
</feature>
<dbReference type="PROSITE" id="PS50002">
    <property type="entry name" value="SH3"/>
    <property type="match status" value="1"/>
</dbReference>
<dbReference type="InterPro" id="IPR036028">
    <property type="entry name" value="SH3-like_dom_sf"/>
</dbReference>
<dbReference type="Gene3D" id="2.30.30.40">
    <property type="entry name" value="SH3 Domains"/>
    <property type="match status" value="1"/>
</dbReference>
<dbReference type="Proteomes" id="UP000475862">
    <property type="component" value="Unassembled WGS sequence"/>
</dbReference>
<name>A0A6G0T9T9_APHGL</name>
<keyword evidence="8 21" id="KW-0812">Transmembrane</keyword>
<evidence type="ECO:0000256" key="18">
    <source>
        <dbReference type="PROSITE-ProRule" id="PRU00192"/>
    </source>
</evidence>
<dbReference type="GO" id="GO:0008424">
    <property type="term" value="F:glycoprotein 6-alpha-L-fucosyltransferase activity"/>
    <property type="evidence" value="ECO:0007669"/>
    <property type="project" value="UniProtKB-EC"/>
</dbReference>
<comment type="similarity">
    <text evidence="19">Belongs to the glycosyltransferase 23 family.</text>
</comment>
<evidence type="ECO:0000256" key="13">
    <source>
        <dbReference type="ARBA" id="ARBA00023157"/>
    </source>
</evidence>
<reference evidence="24 25" key="1">
    <citation type="submission" date="2019-08" db="EMBL/GenBank/DDBJ databases">
        <title>The genome of the soybean aphid Biotype 1, its phylome, world population structure and adaptation to the North American continent.</title>
        <authorList>
            <person name="Giordano R."/>
            <person name="Donthu R.K."/>
            <person name="Hernandez A.G."/>
            <person name="Wright C.L."/>
            <person name="Zimin A.V."/>
        </authorList>
    </citation>
    <scope>NUCLEOTIDE SEQUENCE [LARGE SCALE GENOMIC DNA]</scope>
    <source>
        <tissue evidence="24">Whole aphids</tissue>
    </source>
</reference>
<evidence type="ECO:0000256" key="3">
    <source>
        <dbReference type="ARBA" id="ARBA00012660"/>
    </source>
</evidence>
<evidence type="ECO:0000256" key="1">
    <source>
        <dbReference type="ARBA" id="ARBA00004447"/>
    </source>
</evidence>
<feature type="domain" description="SH3" evidence="22">
    <location>
        <begin position="489"/>
        <end position="550"/>
    </location>
</feature>
<evidence type="ECO:0000256" key="16">
    <source>
        <dbReference type="ARBA" id="ARBA00032208"/>
    </source>
</evidence>
<evidence type="ECO:0000259" key="23">
    <source>
        <dbReference type="PROSITE" id="PS51659"/>
    </source>
</evidence>
<feature type="coiled-coil region" evidence="20">
    <location>
        <begin position="56"/>
        <end position="90"/>
    </location>
</feature>
<accession>A0A6G0T9T9</accession>
<gene>
    <name evidence="24" type="ORF">AGLY_013066</name>
</gene>
<keyword evidence="5 18" id="KW-0728">SH3 domain</keyword>
<keyword evidence="25" id="KW-1185">Reference proteome</keyword>
<evidence type="ECO:0000256" key="5">
    <source>
        <dbReference type="ARBA" id="ARBA00022443"/>
    </source>
</evidence>
<dbReference type="EC" id="2.4.1.68" evidence="3"/>